<dbReference type="EMBL" id="JAPDRQ010000022">
    <property type="protein sequence ID" value="KAJ9661546.1"/>
    <property type="molecule type" value="Genomic_DNA"/>
</dbReference>
<keyword evidence="2" id="KW-1185">Reference proteome</keyword>
<dbReference type="Proteomes" id="UP001172386">
    <property type="component" value="Unassembled WGS sequence"/>
</dbReference>
<gene>
    <name evidence="1" type="ORF">H2198_001926</name>
</gene>
<evidence type="ECO:0000313" key="1">
    <source>
        <dbReference type="EMBL" id="KAJ9661546.1"/>
    </source>
</evidence>
<sequence>MPVGVAVLDDWGFDFEKAEPIENQRMTVLNATSLDVIAHETFADIKQQYGHAALTFHRVDLHHGLRDLATGPEGEHHSWGQPASLHCGNAVITIDCDRGTLELASGEVMKKDLLIIADGAHSDLYSQFTGEPDPIKRIGKSLYRILLNHAEVLSNPNTAHLLTSYPTAHKGFFSALDPVDGAYTITYPCRSQSPVLNVAIVHNTKPSPEASSNERAEKSWQSPASIAEVLGTIHNYHPDFKALISLGKDDDDIKIHHAMRRPPLKSFASGRALVIGDAAHLMMPTHAAGASMAIESAGVLEVLMRDVTADSPAEVIQERLKIFDRLRVPRCTAFQILSNEGWMSQAQPEVVAQIREQGFHGWLPGPDAGPWSAEFRKWYFNHDARAEAKQALRILKDEE</sequence>
<reference evidence="1" key="1">
    <citation type="submission" date="2022-10" db="EMBL/GenBank/DDBJ databases">
        <title>Culturing micro-colonial fungi from biological soil crusts in the Mojave desert and describing Neophaeococcomyces mojavensis, and introducing the new genera and species Taxawa tesnikishii.</title>
        <authorList>
            <person name="Kurbessoian T."/>
            <person name="Stajich J.E."/>
        </authorList>
    </citation>
    <scope>NUCLEOTIDE SEQUENCE</scope>
    <source>
        <strain evidence="1">JES_112</strain>
    </source>
</reference>
<accession>A0ACC3AFQ0</accession>
<evidence type="ECO:0000313" key="2">
    <source>
        <dbReference type="Proteomes" id="UP001172386"/>
    </source>
</evidence>
<comment type="caution">
    <text evidence="1">The sequence shown here is derived from an EMBL/GenBank/DDBJ whole genome shotgun (WGS) entry which is preliminary data.</text>
</comment>
<proteinExistence type="predicted"/>
<name>A0ACC3AFQ0_9EURO</name>
<protein>
    <submittedName>
        <fullName evidence="1">Uncharacterized protein</fullName>
    </submittedName>
</protein>
<organism evidence="1 2">
    <name type="scientific">Neophaeococcomyces mojaviensis</name>
    <dbReference type="NCBI Taxonomy" id="3383035"/>
    <lineage>
        <taxon>Eukaryota</taxon>
        <taxon>Fungi</taxon>
        <taxon>Dikarya</taxon>
        <taxon>Ascomycota</taxon>
        <taxon>Pezizomycotina</taxon>
        <taxon>Eurotiomycetes</taxon>
        <taxon>Chaetothyriomycetidae</taxon>
        <taxon>Chaetothyriales</taxon>
        <taxon>Chaetothyriales incertae sedis</taxon>
        <taxon>Neophaeococcomyces</taxon>
    </lineage>
</organism>